<feature type="region of interest" description="Disordered" evidence="1">
    <location>
        <begin position="139"/>
        <end position="160"/>
    </location>
</feature>
<organism evidence="2 3">
    <name type="scientific">Tanacetum coccineum</name>
    <dbReference type="NCBI Taxonomy" id="301880"/>
    <lineage>
        <taxon>Eukaryota</taxon>
        <taxon>Viridiplantae</taxon>
        <taxon>Streptophyta</taxon>
        <taxon>Embryophyta</taxon>
        <taxon>Tracheophyta</taxon>
        <taxon>Spermatophyta</taxon>
        <taxon>Magnoliopsida</taxon>
        <taxon>eudicotyledons</taxon>
        <taxon>Gunneridae</taxon>
        <taxon>Pentapetalae</taxon>
        <taxon>asterids</taxon>
        <taxon>campanulids</taxon>
        <taxon>Asterales</taxon>
        <taxon>Asteraceae</taxon>
        <taxon>Asteroideae</taxon>
        <taxon>Anthemideae</taxon>
        <taxon>Anthemidinae</taxon>
        <taxon>Tanacetum</taxon>
    </lineage>
</organism>
<evidence type="ECO:0000256" key="1">
    <source>
        <dbReference type="SAM" id="MobiDB-lite"/>
    </source>
</evidence>
<dbReference type="Proteomes" id="UP001151760">
    <property type="component" value="Unassembled WGS sequence"/>
</dbReference>
<evidence type="ECO:0000313" key="2">
    <source>
        <dbReference type="EMBL" id="GJS51370.1"/>
    </source>
</evidence>
<comment type="caution">
    <text evidence="2">The sequence shown here is derived from an EMBL/GenBank/DDBJ whole genome shotgun (WGS) entry which is preliminary data.</text>
</comment>
<proteinExistence type="predicted"/>
<reference evidence="2" key="1">
    <citation type="journal article" date="2022" name="Int. J. Mol. Sci.">
        <title>Draft Genome of Tanacetum Coccineum: Genomic Comparison of Closely Related Tanacetum-Family Plants.</title>
        <authorList>
            <person name="Yamashiro T."/>
            <person name="Shiraishi A."/>
            <person name="Nakayama K."/>
            <person name="Satake H."/>
        </authorList>
    </citation>
    <scope>NUCLEOTIDE SEQUENCE</scope>
</reference>
<evidence type="ECO:0000313" key="3">
    <source>
        <dbReference type="Proteomes" id="UP001151760"/>
    </source>
</evidence>
<accession>A0ABQ4WEX4</accession>
<reference evidence="2" key="2">
    <citation type="submission" date="2022-01" db="EMBL/GenBank/DDBJ databases">
        <authorList>
            <person name="Yamashiro T."/>
            <person name="Shiraishi A."/>
            <person name="Satake H."/>
            <person name="Nakayama K."/>
        </authorList>
    </citation>
    <scope>NUCLEOTIDE SEQUENCE</scope>
</reference>
<gene>
    <name evidence="2" type="ORF">Tco_0624732</name>
</gene>
<protein>
    <submittedName>
        <fullName evidence="2">Uncharacterized protein</fullName>
    </submittedName>
</protein>
<sequence length="379" mass="42399">MSSMSEDIQCAGSDIPHQCIDRTRLDLGINVYYVYCPGKDNEINIMKSNKEGPFHMGTVSDVYCCRNDGAVQQGPVRPRVLNDLSSEEKERYKADIRATNILLQGRTSTENLIESLSNSLALLTQSYKSHLPQIKNQLRTSSNARNKATRNNARGNVVAGNIGGQNRGGIINPGQAKPIKIQTLKDKCKNASRRNGVVLDEEQSLFLAGEQVTNFDDDVDDSPENDLALNVDHIFKADQYDAFDSDVDEAPNVQTMFMVNLSSEDPIYDEAGPSHDSNTPFEVQDHDTFVDHMDEYHEVHEMQNDVQHNYVVDSNAEYTSDSNIIPYNQYLEDNEENGVQSNVSSVQNDALMSIINEMHEEGVQQGVESRLANKPDMCR</sequence>
<name>A0ABQ4WEX4_9ASTR</name>
<keyword evidence="3" id="KW-1185">Reference proteome</keyword>
<feature type="compositionally biased region" description="Low complexity" evidence="1">
    <location>
        <begin position="143"/>
        <end position="156"/>
    </location>
</feature>
<dbReference type="EMBL" id="BQNB010008580">
    <property type="protein sequence ID" value="GJS51370.1"/>
    <property type="molecule type" value="Genomic_DNA"/>
</dbReference>